<evidence type="ECO:0000313" key="5">
    <source>
        <dbReference type="EMBL" id="OGK30041.1"/>
    </source>
</evidence>
<dbReference type="GO" id="GO:0006412">
    <property type="term" value="P:translation"/>
    <property type="evidence" value="ECO:0007669"/>
    <property type="project" value="InterPro"/>
</dbReference>
<evidence type="ECO:0000313" key="6">
    <source>
        <dbReference type="Proteomes" id="UP000177199"/>
    </source>
</evidence>
<dbReference type="InterPro" id="IPR034704">
    <property type="entry name" value="Ribosomal_bL28/bL31-like_sf"/>
</dbReference>
<dbReference type="InterPro" id="IPR002150">
    <property type="entry name" value="Ribosomal_bL31"/>
</dbReference>
<dbReference type="EMBL" id="MFZV01000053">
    <property type="protein sequence ID" value="OGK30041.1"/>
    <property type="molecule type" value="Genomic_DNA"/>
</dbReference>
<evidence type="ECO:0000256" key="1">
    <source>
        <dbReference type="ARBA" id="ARBA00022980"/>
    </source>
</evidence>
<dbReference type="Pfam" id="PF01197">
    <property type="entry name" value="Ribosomal_L31"/>
    <property type="match status" value="1"/>
</dbReference>
<sequence>MKSNIHPQIFDDAQVVCSCGKSFTTRSTKQSINVEVCSSCHPYFTGEHRFIDTKGRVEEFQKKQEIARKMKATMPLKKKDRNREENAPKTLKELLGEI</sequence>
<dbReference type="PROSITE" id="PS01143">
    <property type="entry name" value="RIBOSOMAL_L31"/>
    <property type="match status" value="1"/>
</dbReference>
<protein>
    <recommendedName>
        <fullName evidence="3">50S ribosomal protein L31</fullName>
    </recommendedName>
</protein>
<keyword evidence="1 3" id="KW-0689">Ribosomal protein</keyword>
<dbReference type="GO" id="GO:0003735">
    <property type="term" value="F:structural constituent of ribosome"/>
    <property type="evidence" value="ECO:0007669"/>
    <property type="project" value="InterPro"/>
</dbReference>
<dbReference type="SUPFAM" id="SSF143800">
    <property type="entry name" value="L28p-like"/>
    <property type="match status" value="1"/>
</dbReference>
<dbReference type="NCBIfam" id="NF000612">
    <property type="entry name" value="PRK00019.1"/>
    <property type="match status" value="1"/>
</dbReference>
<proteinExistence type="inferred from homology"/>
<keyword evidence="2 3" id="KW-0687">Ribonucleoprotein</keyword>
<dbReference type="Proteomes" id="UP000177199">
    <property type="component" value="Unassembled WGS sequence"/>
</dbReference>
<dbReference type="Gene3D" id="4.10.830.30">
    <property type="entry name" value="Ribosomal protein L31"/>
    <property type="match status" value="1"/>
</dbReference>
<dbReference type="InterPro" id="IPR042105">
    <property type="entry name" value="Ribosomal_bL31_sf"/>
</dbReference>
<feature type="compositionally biased region" description="Basic and acidic residues" evidence="4">
    <location>
        <begin position="81"/>
        <end position="98"/>
    </location>
</feature>
<dbReference type="AlphaFoldDB" id="A0A1F7HFM8"/>
<gene>
    <name evidence="5" type="ORF">A3F29_03390</name>
</gene>
<feature type="region of interest" description="Disordered" evidence="4">
    <location>
        <begin position="71"/>
        <end position="98"/>
    </location>
</feature>
<dbReference type="PRINTS" id="PR01249">
    <property type="entry name" value="RIBOSOMALL31"/>
</dbReference>
<comment type="caution">
    <text evidence="5">The sequence shown here is derived from an EMBL/GenBank/DDBJ whole genome shotgun (WGS) entry which is preliminary data.</text>
</comment>
<dbReference type="GO" id="GO:0005840">
    <property type="term" value="C:ribosome"/>
    <property type="evidence" value="ECO:0007669"/>
    <property type="project" value="UniProtKB-KW"/>
</dbReference>
<comment type="similarity">
    <text evidence="3">Belongs to the bacterial ribosomal protein bL31 family.</text>
</comment>
<accession>A0A1F7HFM8</accession>
<dbReference type="GO" id="GO:1990904">
    <property type="term" value="C:ribonucleoprotein complex"/>
    <property type="evidence" value="ECO:0007669"/>
    <property type="project" value="UniProtKB-KW"/>
</dbReference>
<dbReference type="PANTHER" id="PTHR33280:SF1">
    <property type="entry name" value="LARGE RIBOSOMAL SUBUNIT PROTEIN BL31C"/>
    <property type="match status" value="1"/>
</dbReference>
<evidence type="ECO:0000256" key="3">
    <source>
        <dbReference type="RuleBase" id="RU000564"/>
    </source>
</evidence>
<dbReference type="PANTHER" id="PTHR33280">
    <property type="entry name" value="50S RIBOSOMAL PROTEIN L31, CHLOROPLASTIC"/>
    <property type="match status" value="1"/>
</dbReference>
<evidence type="ECO:0000256" key="4">
    <source>
        <dbReference type="SAM" id="MobiDB-lite"/>
    </source>
</evidence>
<organism evidence="5 6">
    <name type="scientific">Candidatus Roizmanbacteria bacterium RIFCSPHIGHO2_12_FULL_33_9</name>
    <dbReference type="NCBI Taxonomy" id="1802045"/>
    <lineage>
        <taxon>Bacteria</taxon>
        <taxon>Candidatus Roizmaniibacteriota</taxon>
    </lineage>
</organism>
<name>A0A1F7HFM8_9BACT</name>
<dbReference type="NCBIfam" id="TIGR00105">
    <property type="entry name" value="L31"/>
    <property type="match status" value="1"/>
</dbReference>
<evidence type="ECO:0000256" key="2">
    <source>
        <dbReference type="ARBA" id="ARBA00023274"/>
    </source>
</evidence>
<reference evidence="5 6" key="1">
    <citation type="journal article" date="2016" name="Nat. Commun.">
        <title>Thousands of microbial genomes shed light on interconnected biogeochemical processes in an aquifer system.</title>
        <authorList>
            <person name="Anantharaman K."/>
            <person name="Brown C.T."/>
            <person name="Hug L.A."/>
            <person name="Sharon I."/>
            <person name="Castelle C.J."/>
            <person name="Probst A.J."/>
            <person name="Thomas B.C."/>
            <person name="Singh A."/>
            <person name="Wilkins M.J."/>
            <person name="Karaoz U."/>
            <person name="Brodie E.L."/>
            <person name="Williams K.H."/>
            <person name="Hubbard S.S."/>
            <person name="Banfield J.F."/>
        </authorList>
    </citation>
    <scope>NUCLEOTIDE SEQUENCE [LARGE SCALE GENOMIC DNA]</scope>
</reference>